<feature type="region of interest" description="Disordered" evidence="5">
    <location>
        <begin position="267"/>
        <end position="287"/>
    </location>
</feature>
<evidence type="ECO:0000259" key="6">
    <source>
        <dbReference type="PROSITE" id="PS50835"/>
    </source>
</evidence>
<dbReference type="SUPFAM" id="SSF48726">
    <property type="entry name" value="Immunoglobulin"/>
    <property type="match status" value="1"/>
</dbReference>
<dbReference type="InterPro" id="IPR007110">
    <property type="entry name" value="Ig-like_dom"/>
</dbReference>
<organism evidence="7 8">
    <name type="scientific">Anser cygnoides</name>
    <name type="common">Swan goose</name>
    <dbReference type="NCBI Taxonomy" id="8845"/>
    <lineage>
        <taxon>Eukaryota</taxon>
        <taxon>Metazoa</taxon>
        <taxon>Chordata</taxon>
        <taxon>Craniata</taxon>
        <taxon>Vertebrata</taxon>
        <taxon>Euteleostomi</taxon>
        <taxon>Archelosauria</taxon>
        <taxon>Archosauria</taxon>
        <taxon>Dinosauria</taxon>
        <taxon>Saurischia</taxon>
        <taxon>Theropoda</taxon>
        <taxon>Coelurosauria</taxon>
        <taxon>Aves</taxon>
        <taxon>Neognathae</taxon>
        <taxon>Galloanserae</taxon>
        <taxon>Anseriformes</taxon>
        <taxon>Anatidae</taxon>
        <taxon>Anserinae</taxon>
        <taxon>Anser</taxon>
    </lineage>
</organism>
<sequence>MLLFSSSLPNQDFWAGSAGGCGQKRNCQVQGESSRDAAGAPAAPRTSAPSWFFSPACASSTLEVDGAEGRSVTFHLQGLRGENLAWSFRGETILTIKLGEPPDPSFYEDSYKSRVTFPEDGSALTISQLGKKDAGAKGGRCAESPPPPAPFSPGVLQEPAVTCASRNCSAEGCRYTLRCAVHTPGDKSFSWSRGEQLDAEGPEVVVEAPPPGELDVLSYTCTVRNPVSSSNATVSPAALCAGESPQRMRGRGAGGMLAGTGRILIPAGHSSGSQKAERAWPPPRGGGLCRSAHLSPLSLFSSPRRAARKHNPLSCHR</sequence>
<proteinExistence type="predicted"/>
<evidence type="ECO:0000256" key="4">
    <source>
        <dbReference type="ARBA" id="ARBA00023180"/>
    </source>
</evidence>
<dbReference type="GO" id="GO:0016020">
    <property type="term" value="C:membrane"/>
    <property type="evidence" value="ECO:0007669"/>
    <property type="project" value="UniProtKB-SubCell"/>
</dbReference>
<dbReference type="InterPro" id="IPR036179">
    <property type="entry name" value="Ig-like_dom_sf"/>
</dbReference>
<evidence type="ECO:0000313" key="7">
    <source>
        <dbReference type="Ensembl" id="ENSACDP00005010429.1"/>
    </source>
</evidence>
<dbReference type="InterPro" id="IPR015631">
    <property type="entry name" value="CD2/SLAM_rcpt"/>
</dbReference>
<evidence type="ECO:0000256" key="5">
    <source>
        <dbReference type="SAM" id="MobiDB-lite"/>
    </source>
</evidence>
<evidence type="ECO:0000256" key="1">
    <source>
        <dbReference type="ARBA" id="ARBA00004370"/>
    </source>
</evidence>
<protein>
    <recommendedName>
        <fullName evidence="6">Ig-like domain-containing protein</fullName>
    </recommendedName>
</protein>
<evidence type="ECO:0000256" key="2">
    <source>
        <dbReference type="ARBA" id="ARBA00022729"/>
    </source>
</evidence>
<dbReference type="PROSITE" id="PS50835">
    <property type="entry name" value="IG_LIKE"/>
    <property type="match status" value="1"/>
</dbReference>
<evidence type="ECO:0000256" key="3">
    <source>
        <dbReference type="ARBA" id="ARBA00023136"/>
    </source>
</evidence>
<name>A0A8B9DQ12_ANSCY</name>
<dbReference type="PANTHER" id="PTHR12080">
    <property type="entry name" value="SIGNALING LYMPHOCYTIC ACTIVATION MOLECULE"/>
    <property type="match status" value="1"/>
</dbReference>
<feature type="compositionally biased region" description="Low complexity" evidence="5">
    <location>
        <begin position="36"/>
        <end position="47"/>
    </location>
</feature>
<keyword evidence="3" id="KW-0472">Membrane</keyword>
<dbReference type="Proteomes" id="UP000694521">
    <property type="component" value="Unplaced"/>
</dbReference>
<accession>A0A8B9DQ12</accession>
<evidence type="ECO:0000313" key="8">
    <source>
        <dbReference type="Proteomes" id="UP000694521"/>
    </source>
</evidence>
<keyword evidence="2" id="KW-0732">Signal</keyword>
<dbReference type="InterPro" id="IPR013783">
    <property type="entry name" value="Ig-like_fold"/>
</dbReference>
<feature type="domain" description="Ig-like" evidence="6">
    <location>
        <begin position="153"/>
        <end position="235"/>
    </location>
</feature>
<feature type="region of interest" description="Disordered" evidence="5">
    <location>
        <begin position="26"/>
        <end position="47"/>
    </location>
</feature>
<dbReference type="AlphaFoldDB" id="A0A8B9DQ12"/>
<keyword evidence="8" id="KW-1185">Reference proteome</keyword>
<reference evidence="7" key="1">
    <citation type="submission" date="2025-08" db="UniProtKB">
        <authorList>
            <consortium name="Ensembl"/>
        </authorList>
    </citation>
    <scope>IDENTIFICATION</scope>
</reference>
<keyword evidence="4" id="KW-0325">Glycoprotein</keyword>
<reference evidence="7" key="2">
    <citation type="submission" date="2025-09" db="UniProtKB">
        <authorList>
            <consortium name="Ensembl"/>
        </authorList>
    </citation>
    <scope>IDENTIFICATION</scope>
</reference>
<dbReference type="Ensembl" id="ENSACDT00005012509.1">
    <property type="protein sequence ID" value="ENSACDP00005010429.1"/>
    <property type="gene ID" value="ENSACDG00005007597.1"/>
</dbReference>
<comment type="subcellular location">
    <subcellularLocation>
        <location evidence="1">Membrane</location>
    </subcellularLocation>
</comment>
<dbReference type="Gene3D" id="2.60.40.10">
    <property type="entry name" value="Immunoglobulins"/>
    <property type="match status" value="2"/>
</dbReference>
<dbReference type="PANTHER" id="PTHR12080:SF55">
    <property type="entry name" value="LYMPHOCYTE FUNCTION-ASSOCIATED ANTIGEN 3"/>
    <property type="match status" value="1"/>
</dbReference>